<evidence type="ECO:0000313" key="4">
    <source>
        <dbReference type="Proteomes" id="UP000801492"/>
    </source>
</evidence>
<gene>
    <name evidence="3" type="ORF">ILUMI_21527</name>
</gene>
<keyword evidence="2" id="KW-0812">Transmembrane</keyword>
<dbReference type="Proteomes" id="UP000801492">
    <property type="component" value="Unassembled WGS sequence"/>
</dbReference>
<feature type="region of interest" description="Disordered" evidence="1">
    <location>
        <begin position="97"/>
        <end position="123"/>
    </location>
</feature>
<name>A0A8K0FXW0_IGNLU</name>
<protein>
    <submittedName>
        <fullName evidence="3">Uncharacterized protein</fullName>
    </submittedName>
</protein>
<sequence>MSASIFENKDAYLQNTYFQTHKREYGDFTAFYITVTICTLLFTFIIVLNIVLGCCSRYSHYWTDRHTGNRWIVSLWTATPHKQPSLDYTELRYVYIPPQPQPPTQPGQAEFEAPTPPPAYHLPPAQIQYSKSSELLELQPKRESAI</sequence>
<organism evidence="3 4">
    <name type="scientific">Ignelater luminosus</name>
    <name type="common">Cucubano</name>
    <name type="synonym">Pyrophorus luminosus</name>
    <dbReference type="NCBI Taxonomy" id="2038154"/>
    <lineage>
        <taxon>Eukaryota</taxon>
        <taxon>Metazoa</taxon>
        <taxon>Ecdysozoa</taxon>
        <taxon>Arthropoda</taxon>
        <taxon>Hexapoda</taxon>
        <taxon>Insecta</taxon>
        <taxon>Pterygota</taxon>
        <taxon>Neoptera</taxon>
        <taxon>Endopterygota</taxon>
        <taxon>Coleoptera</taxon>
        <taxon>Polyphaga</taxon>
        <taxon>Elateriformia</taxon>
        <taxon>Elateroidea</taxon>
        <taxon>Elateridae</taxon>
        <taxon>Agrypninae</taxon>
        <taxon>Pyrophorini</taxon>
        <taxon>Ignelater</taxon>
    </lineage>
</organism>
<evidence type="ECO:0000256" key="2">
    <source>
        <dbReference type="SAM" id="Phobius"/>
    </source>
</evidence>
<feature type="transmembrane region" description="Helical" evidence="2">
    <location>
        <begin position="30"/>
        <end position="52"/>
    </location>
</feature>
<evidence type="ECO:0000313" key="3">
    <source>
        <dbReference type="EMBL" id="KAF2884640.1"/>
    </source>
</evidence>
<comment type="caution">
    <text evidence="3">The sequence shown here is derived from an EMBL/GenBank/DDBJ whole genome shotgun (WGS) entry which is preliminary data.</text>
</comment>
<dbReference type="OrthoDB" id="8168818at2759"/>
<reference evidence="3" key="1">
    <citation type="submission" date="2019-08" db="EMBL/GenBank/DDBJ databases">
        <title>The genome of the North American firefly Photinus pyralis.</title>
        <authorList>
            <consortium name="Photinus pyralis genome working group"/>
            <person name="Fallon T.R."/>
            <person name="Sander Lower S.E."/>
            <person name="Weng J.-K."/>
        </authorList>
    </citation>
    <scope>NUCLEOTIDE SEQUENCE</scope>
    <source>
        <strain evidence="3">TRF0915ILg1</strain>
        <tissue evidence="3">Whole body</tissue>
    </source>
</reference>
<keyword evidence="4" id="KW-1185">Reference proteome</keyword>
<dbReference type="EMBL" id="VTPC01090146">
    <property type="protein sequence ID" value="KAF2884640.1"/>
    <property type="molecule type" value="Genomic_DNA"/>
</dbReference>
<keyword evidence="2" id="KW-1133">Transmembrane helix</keyword>
<proteinExistence type="predicted"/>
<accession>A0A8K0FXW0</accession>
<evidence type="ECO:0000256" key="1">
    <source>
        <dbReference type="SAM" id="MobiDB-lite"/>
    </source>
</evidence>
<keyword evidence="2" id="KW-0472">Membrane</keyword>
<dbReference type="AlphaFoldDB" id="A0A8K0FXW0"/>